<dbReference type="InterPro" id="IPR011989">
    <property type="entry name" value="ARM-like"/>
</dbReference>
<name>A0ABT4VRH1_9HYPH</name>
<sequence>MAETFEDMLTGGHPNSLGRTVEVVDLVLSETGRFDELFGCYRSNNEVVRLRTSNAMKRVEAEKHDLLVPYIDRFIEEIGALDQASAQWTLAQLFDRLSGDMDEKQRSAALAIMKRNLENHDDWIVLNNSMETLSKWAGADADLLNWLRPHLERLSADARKSVASRASKKLRALGID</sequence>
<dbReference type="Gene3D" id="1.25.10.10">
    <property type="entry name" value="Leucine-rich Repeat Variant"/>
    <property type="match status" value="1"/>
</dbReference>
<dbReference type="InterPro" id="IPR016024">
    <property type="entry name" value="ARM-type_fold"/>
</dbReference>
<proteinExistence type="predicted"/>
<keyword evidence="2" id="KW-1185">Reference proteome</keyword>
<dbReference type="RefSeq" id="WP_271091125.1">
    <property type="nucleotide sequence ID" value="NZ_JAPJZH010000012.1"/>
</dbReference>
<accession>A0ABT4VRH1</accession>
<protein>
    <recommendedName>
        <fullName evidence="3">HEAT repeat domain-containing protein</fullName>
    </recommendedName>
</protein>
<dbReference type="Proteomes" id="UP001148313">
    <property type="component" value="Unassembled WGS sequence"/>
</dbReference>
<gene>
    <name evidence="1" type="ORF">OOZ53_18250</name>
</gene>
<organism evidence="1 2">
    <name type="scientific">Hoeflea poritis</name>
    <dbReference type="NCBI Taxonomy" id="2993659"/>
    <lineage>
        <taxon>Bacteria</taxon>
        <taxon>Pseudomonadati</taxon>
        <taxon>Pseudomonadota</taxon>
        <taxon>Alphaproteobacteria</taxon>
        <taxon>Hyphomicrobiales</taxon>
        <taxon>Rhizobiaceae</taxon>
        <taxon>Hoeflea</taxon>
    </lineage>
</organism>
<dbReference type="EMBL" id="JAPJZH010000012">
    <property type="protein sequence ID" value="MDA4847308.1"/>
    <property type="molecule type" value="Genomic_DNA"/>
</dbReference>
<comment type="caution">
    <text evidence="1">The sequence shown here is derived from an EMBL/GenBank/DDBJ whole genome shotgun (WGS) entry which is preliminary data.</text>
</comment>
<dbReference type="SUPFAM" id="SSF48371">
    <property type="entry name" value="ARM repeat"/>
    <property type="match status" value="1"/>
</dbReference>
<reference evidence="1" key="1">
    <citation type="submission" date="2022-11" db="EMBL/GenBank/DDBJ databases">
        <title>Hoeflea poritis sp. nov., isolated from scleractinian coral Porites lutea.</title>
        <authorList>
            <person name="Zhang G."/>
            <person name="Wei Q."/>
            <person name="Cai L."/>
        </authorList>
    </citation>
    <scope>NUCLEOTIDE SEQUENCE</scope>
    <source>
        <strain evidence="1">E7-10</strain>
    </source>
</reference>
<evidence type="ECO:0008006" key="3">
    <source>
        <dbReference type="Google" id="ProtNLM"/>
    </source>
</evidence>
<evidence type="ECO:0000313" key="2">
    <source>
        <dbReference type="Proteomes" id="UP001148313"/>
    </source>
</evidence>
<evidence type="ECO:0000313" key="1">
    <source>
        <dbReference type="EMBL" id="MDA4847308.1"/>
    </source>
</evidence>